<evidence type="ECO:0000313" key="2">
    <source>
        <dbReference type="EMBL" id="GFA97347.1"/>
    </source>
</evidence>
<sequence length="104" mass="11831">MFTERSPSQKGIGFARTMAGCIGGHWTPNHYLVVIKDPAGLEAGYCKEHVFYKEGVNSHWVMRKFNTFDKVECASIIYAVTLKPGREKERPSKKSKGKYVIFFP</sequence>
<proteinExistence type="predicted"/>
<gene>
    <name evidence="2" type="ORF">Tci_669319</name>
</gene>
<evidence type="ECO:0000256" key="1">
    <source>
        <dbReference type="SAM" id="MobiDB-lite"/>
    </source>
</evidence>
<comment type="caution">
    <text evidence="2">The sequence shown here is derived from an EMBL/GenBank/DDBJ whole genome shotgun (WGS) entry which is preliminary data.</text>
</comment>
<feature type="region of interest" description="Disordered" evidence="1">
    <location>
        <begin position="85"/>
        <end position="104"/>
    </location>
</feature>
<accession>A0A699KJ01</accession>
<protein>
    <submittedName>
        <fullName evidence="2">Uncharacterized protein</fullName>
    </submittedName>
</protein>
<dbReference type="AlphaFoldDB" id="A0A699KJ01"/>
<reference evidence="2" key="1">
    <citation type="journal article" date="2019" name="Sci. Rep.">
        <title>Draft genome of Tanacetum cinerariifolium, the natural source of mosquito coil.</title>
        <authorList>
            <person name="Yamashiro T."/>
            <person name="Shiraishi A."/>
            <person name="Satake H."/>
            <person name="Nakayama K."/>
        </authorList>
    </citation>
    <scope>NUCLEOTIDE SEQUENCE</scope>
</reference>
<name>A0A699KJ01_TANCI</name>
<organism evidence="2">
    <name type="scientific">Tanacetum cinerariifolium</name>
    <name type="common">Dalmatian daisy</name>
    <name type="synonym">Chrysanthemum cinerariifolium</name>
    <dbReference type="NCBI Taxonomy" id="118510"/>
    <lineage>
        <taxon>Eukaryota</taxon>
        <taxon>Viridiplantae</taxon>
        <taxon>Streptophyta</taxon>
        <taxon>Embryophyta</taxon>
        <taxon>Tracheophyta</taxon>
        <taxon>Spermatophyta</taxon>
        <taxon>Magnoliopsida</taxon>
        <taxon>eudicotyledons</taxon>
        <taxon>Gunneridae</taxon>
        <taxon>Pentapetalae</taxon>
        <taxon>asterids</taxon>
        <taxon>campanulids</taxon>
        <taxon>Asterales</taxon>
        <taxon>Asteraceae</taxon>
        <taxon>Asteroideae</taxon>
        <taxon>Anthemideae</taxon>
        <taxon>Anthemidinae</taxon>
        <taxon>Tanacetum</taxon>
    </lineage>
</organism>
<dbReference type="EMBL" id="BKCJ010525236">
    <property type="protein sequence ID" value="GFA97347.1"/>
    <property type="molecule type" value="Genomic_DNA"/>
</dbReference>